<evidence type="ECO:0000313" key="4">
    <source>
        <dbReference type="Proteomes" id="UP000234789"/>
    </source>
</evidence>
<organism evidence="3 4">
    <name type="scientific">Paenibacillus pasadenensis</name>
    <dbReference type="NCBI Taxonomy" id="217090"/>
    <lineage>
        <taxon>Bacteria</taxon>
        <taxon>Bacillati</taxon>
        <taxon>Bacillota</taxon>
        <taxon>Bacilli</taxon>
        <taxon>Bacillales</taxon>
        <taxon>Paenibacillaceae</taxon>
        <taxon>Paenibacillus</taxon>
    </lineage>
</organism>
<dbReference type="InterPro" id="IPR054491">
    <property type="entry name" value="MGH1-like_GH"/>
</dbReference>
<name>A0A2N5N7J1_9BACL</name>
<dbReference type="Proteomes" id="UP000234789">
    <property type="component" value="Unassembled WGS sequence"/>
</dbReference>
<dbReference type="Pfam" id="PF14742">
    <property type="entry name" value="GDE_N_bis"/>
    <property type="match status" value="1"/>
</dbReference>
<evidence type="ECO:0000259" key="1">
    <source>
        <dbReference type="Pfam" id="PF14742"/>
    </source>
</evidence>
<dbReference type="Gene3D" id="1.50.10.10">
    <property type="match status" value="1"/>
</dbReference>
<dbReference type="SUPFAM" id="SSF48208">
    <property type="entry name" value="Six-hairpin glycosidases"/>
    <property type="match status" value="1"/>
</dbReference>
<reference evidence="3 4" key="1">
    <citation type="submission" date="2017-05" db="EMBL/GenBank/DDBJ databases">
        <title>Functional genome analysis of Paenibacillus pasadenensis strain R16: insights on endophytic life style and antifungal activity.</title>
        <authorList>
            <person name="Passera A."/>
            <person name="Marcolungo L."/>
            <person name="Casati P."/>
            <person name="Brasca M."/>
            <person name="Quaglino F."/>
            <person name="Delledonne M."/>
        </authorList>
    </citation>
    <scope>NUCLEOTIDE SEQUENCE [LARGE SCALE GENOMIC DNA]</scope>
    <source>
        <strain evidence="3 4">R16</strain>
    </source>
</reference>
<feature type="domain" description="Putative glycogen debranching enzyme N-terminal" evidence="1">
    <location>
        <begin position="6"/>
        <end position="206"/>
    </location>
</feature>
<evidence type="ECO:0000313" key="3">
    <source>
        <dbReference type="EMBL" id="PLT46295.1"/>
    </source>
</evidence>
<dbReference type="InterPro" id="IPR008928">
    <property type="entry name" value="6-hairpin_glycosidase_sf"/>
</dbReference>
<protein>
    <submittedName>
        <fullName evidence="3">Glycogen debranching enzyme</fullName>
    </submittedName>
</protein>
<dbReference type="EMBL" id="NFEZ01000004">
    <property type="protein sequence ID" value="PLT46295.1"/>
    <property type="molecule type" value="Genomic_DNA"/>
</dbReference>
<evidence type="ECO:0000259" key="2">
    <source>
        <dbReference type="Pfam" id="PF22422"/>
    </source>
</evidence>
<dbReference type="AlphaFoldDB" id="A0A2N5N7J1"/>
<proteinExistence type="predicted"/>
<feature type="domain" description="Mannosylglycerate hydrolase MGH1-like glycoside hydrolase" evidence="2">
    <location>
        <begin position="287"/>
        <end position="600"/>
    </location>
</feature>
<sequence length="715" mass="78504">MNYRVLKENDLFLLTNLAGDVTPEQTAGEEQLTGYGLYRSDTRFLSRMELLVNGRRPIVLASEADQNYAATVVLTNPHMEEDGKLILWRESVELRRERFIYGDVLYETVRMTNFSPQPLDFELAIRFEADFTDMFVVRGFMGGKLGVAHPPQAAPGELRFAYDGSDGIARALRVVWDDAAAVAGADGVLRRPVSLAPGASAELSLRLLPSLAGIEPSPLRPAEALARLEAEYADWRDGSCSVRSDRPLLDALYERGLMDLRVLLNDEGLGRFPVAGLPWYAVLFGRDSLITALQLLPIRPETALATLRMMARWQGDRHDAWRDEQPGKIMHELRRGELAATDQVPFSPYYGTVDATPLFLLLAAEYVRWTGEAEALRELKPHLERALQWVDDNAARYGGFVSYHSESAKGIANQGWKDSADSIVHREGEYAATPIALVEVQGYVYRAKSQLARQFAGLSEEPGDGWDEWARRLEAEAEALRQRFEAAFWLEDESYYAIALDRDGRPVRSVTSNPGHALSSGLFAPERAAAVARRLVAPDLFSGYGIRTMAAGQTGYNPMSYHDGSVWPHDNSMCLLGLAEQGFAAEAATVVEGLLASAAHFEGARLPELFCGYGRDAGKPVRYPVACSPQAWAAGTPLVMLTAMLGLRPDCADGVVALSPSLPDGMDRLEAKGIRIGKGRLDVEVRRERDGFRAVVTANTTGLAVRCEAAAAAPV</sequence>
<dbReference type="GO" id="GO:0005975">
    <property type="term" value="P:carbohydrate metabolic process"/>
    <property type="evidence" value="ECO:0007669"/>
    <property type="project" value="InterPro"/>
</dbReference>
<accession>A0A2N5N7J1</accession>
<dbReference type="RefSeq" id="WP_101809268.1">
    <property type="nucleotide sequence ID" value="NZ_NFEZ01000004.1"/>
</dbReference>
<keyword evidence="4" id="KW-1185">Reference proteome</keyword>
<comment type="caution">
    <text evidence="3">The sequence shown here is derived from an EMBL/GenBank/DDBJ whole genome shotgun (WGS) entry which is preliminary data.</text>
</comment>
<gene>
    <name evidence="3" type="ORF">B8V81_4726</name>
</gene>
<dbReference type="InterPro" id="IPR012341">
    <property type="entry name" value="6hp_glycosidase-like_sf"/>
</dbReference>
<dbReference type="InterPro" id="IPR032856">
    <property type="entry name" value="GDE_N_bis"/>
</dbReference>
<dbReference type="Pfam" id="PF22422">
    <property type="entry name" value="MGH1-like_GH"/>
    <property type="match status" value="1"/>
</dbReference>